<keyword evidence="5" id="KW-1185">Reference proteome</keyword>
<accession>A0ABW0M402</accession>
<gene>
    <name evidence="4" type="ORF">ACFPM8_00910</name>
</gene>
<name>A0ABW0M402_9BURK</name>
<sequence length="671" mass="70336">MCTVYVSVSPTAENNACTLVGVFPYPGGPQHEESAPLYQSACSVPPAACPVGTAGASSCAPNKTQGGQCPSTQNPIHIATGNKYWSDADYRAAGIGGLQLRRFYNSQNTAAVSTLGTAWRHAYDSSIAPNLTVNGVSAVLVARANGTAYAFTANGNTYTSQDADITDKLIGLTDGSGKANGWQYTIAADNSVETYNAAGQLISIRDRVGLVQTLTYSDATTPAAVAPNAGLLIRITDAFSRALNLTYDSSKRIATLTDPAGGKYQYSYDASNNLASVTYPDGKVKGYLYNEQTYTGGTSLPHALTGITDENGGRYASYYYNAQGKAYSEQHAGGVDQYQLAYSADGSSTTVTDPLGTTRTTSFTTILGAIKASGQNQPGGAGCSAAASNVTHDANGNVASRTDFNGAVTTFSYDLTRNLETSRVEASGTPQARTISTQWHPIFSLPLKIAEPKRVTSYSYDASGNLLSKTEQATSDATGAQGLAPTVTGNARTWSYTYNAVGQLLTATGPRTDVADKTTYAYDSNGNLSTITNAVGQVTTLSNYDANGRVGLIADANGVTTQLSYSPRGWLTAKSVTANGTVETTSYSYDGVGQLTQVTLPNASTVSYSYDPAHRLTKIADSLGNSIVYTLDNMGNRINEQVKDPSGALARQTSRVIDALNRVQQITGAAQ</sequence>
<evidence type="ECO:0000259" key="3">
    <source>
        <dbReference type="Pfam" id="PF25023"/>
    </source>
</evidence>
<evidence type="ECO:0000313" key="4">
    <source>
        <dbReference type="EMBL" id="MFC5472509.1"/>
    </source>
</evidence>
<comment type="caution">
    <text evidence="4">The sequence shown here is derived from an EMBL/GenBank/DDBJ whole genome shotgun (WGS) entry which is preliminary data.</text>
</comment>
<evidence type="ECO:0000259" key="2">
    <source>
        <dbReference type="Pfam" id="PF20148"/>
    </source>
</evidence>
<evidence type="ECO:0000256" key="1">
    <source>
        <dbReference type="ARBA" id="ARBA00022737"/>
    </source>
</evidence>
<dbReference type="EMBL" id="JBHSMT010000004">
    <property type="protein sequence ID" value="MFC5472509.1"/>
    <property type="molecule type" value="Genomic_DNA"/>
</dbReference>
<organism evidence="4 5">
    <name type="scientific">Paraherbaspirillum soli</name>
    <dbReference type="NCBI Taxonomy" id="631222"/>
    <lineage>
        <taxon>Bacteria</taxon>
        <taxon>Pseudomonadati</taxon>
        <taxon>Pseudomonadota</taxon>
        <taxon>Betaproteobacteria</taxon>
        <taxon>Burkholderiales</taxon>
        <taxon>Oxalobacteraceae</taxon>
        <taxon>Paraherbaspirillum</taxon>
    </lineage>
</organism>
<dbReference type="Gene3D" id="2.180.10.10">
    <property type="entry name" value="RHS repeat-associated core"/>
    <property type="match status" value="2"/>
</dbReference>
<dbReference type="InterPro" id="IPR006530">
    <property type="entry name" value="YD"/>
</dbReference>
<reference evidence="5" key="1">
    <citation type="journal article" date="2019" name="Int. J. Syst. Evol. Microbiol.">
        <title>The Global Catalogue of Microorganisms (GCM) 10K type strain sequencing project: providing services to taxonomists for standard genome sequencing and annotation.</title>
        <authorList>
            <consortium name="The Broad Institute Genomics Platform"/>
            <consortium name="The Broad Institute Genome Sequencing Center for Infectious Disease"/>
            <person name="Wu L."/>
            <person name="Ma J."/>
        </authorList>
    </citation>
    <scope>NUCLEOTIDE SEQUENCE [LARGE SCALE GENOMIC DNA]</scope>
    <source>
        <strain evidence="5">JCM 17066</strain>
    </source>
</reference>
<dbReference type="Pfam" id="PF05593">
    <property type="entry name" value="RHS_repeat"/>
    <property type="match status" value="2"/>
</dbReference>
<dbReference type="NCBIfam" id="TIGR01643">
    <property type="entry name" value="YD_repeat_2x"/>
    <property type="match status" value="2"/>
</dbReference>
<dbReference type="InterPro" id="IPR045351">
    <property type="entry name" value="DUF6531"/>
</dbReference>
<keyword evidence="1" id="KW-0677">Repeat</keyword>
<dbReference type="InterPro" id="IPR056823">
    <property type="entry name" value="TEN-like_YD-shell"/>
</dbReference>
<feature type="domain" description="Teneurin-like YD-shell" evidence="3">
    <location>
        <begin position="488"/>
        <end position="628"/>
    </location>
</feature>
<evidence type="ECO:0000313" key="5">
    <source>
        <dbReference type="Proteomes" id="UP001596045"/>
    </source>
</evidence>
<dbReference type="PANTHER" id="PTHR32305">
    <property type="match status" value="1"/>
</dbReference>
<protein>
    <submittedName>
        <fullName evidence="4">DUF6531 domain-containing protein</fullName>
    </submittedName>
</protein>
<proteinExistence type="predicted"/>
<feature type="domain" description="DUF6531" evidence="2">
    <location>
        <begin position="74"/>
        <end position="151"/>
    </location>
</feature>
<dbReference type="InterPro" id="IPR050708">
    <property type="entry name" value="T6SS_VgrG/RHS"/>
</dbReference>
<dbReference type="Pfam" id="PF20148">
    <property type="entry name" value="DUF6531"/>
    <property type="match status" value="1"/>
</dbReference>
<dbReference type="RefSeq" id="WP_378994019.1">
    <property type="nucleotide sequence ID" value="NZ_JBHSMT010000004.1"/>
</dbReference>
<dbReference type="Pfam" id="PF25023">
    <property type="entry name" value="TEN_YD-shell"/>
    <property type="match status" value="1"/>
</dbReference>
<dbReference type="Proteomes" id="UP001596045">
    <property type="component" value="Unassembled WGS sequence"/>
</dbReference>
<dbReference type="InterPro" id="IPR031325">
    <property type="entry name" value="RHS_repeat"/>
</dbReference>
<dbReference type="PANTHER" id="PTHR32305:SF15">
    <property type="entry name" value="PROTEIN RHSA-RELATED"/>
    <property type="match status" value="1"/>
</dbReference>